<dbReference type="SUPFAM" id="SSF52733">
    <property type="entry name" value="Nicotinate mononucleotide:5,6-dimethylbenzimidazole phosphoribosyltransferase (CobT)"/>
    <property type="match status" value="1"/>
</dbReference>
<keyword evidence="11" id="KW-1185">Reference proteome</keyword>
<dbReference type="CDD" id="cd02439">
    <property type="entry name" value="DMB-PRT_CobT"/>
    <property type="match status" value="1"/>
</dbReference>
<dbReference type="PANTHER" id="PTHR43463">
    <property type="entry name" value="NICOTINATE-NUCLEOTIDE--DIMETHYLBENZIMIDAZOLE PHOSPHORIBOSYLTRANSFERASE"/>
    <property type="match status" value="1"/>
</dbReference>
<dbReference type="EMBL" id="QXJK01000004">
    <property type="protein sequence ID" value="RIX35232.1"/>
    <property type="molecule type" value="Genomic_DNA"/>
</dbReference>
<dbReference type="Proteomes" id="UP000285278">
    <property type="component" value="Unassembled WGS sequence"/>
</dbReference>
<dbReference type="Pfam" id="PF02277">
    <property type="entry name" value="DBI_PRT"/>
    <property type="match status" value="1"/>
</dbReference>
<dbReference type="EC" id="2.4.2.21" evidence="3"/>
<evidence type="ECO:0000256" key="5">
    <source>
        <dbReference type="ARBA" id="ARBA00022573"/>
    </source>
</evidence>
<reference evidence="10 11" key="1">
    <citation type="submission" date="2018-09" db="EMBL/GenBank/DDBJ databases">
        <title>Optimization and identification of Corynebacterium falsenii FN1-14 from fish paste.</title>
        <authorList>
            <person name="Daroonpunt R."/>
            <person name="Tanasupawat S."/>
        </authorList>
    </citation>
    <scope>NUCLEOTIDE SEQUENCE [LARGE SCALE GENOMIC DNA]</scope>
    <source>
        <strain evidence="10 11">FN1-14</strain>
    </source>
</reference>
<dbReference type="InterPro" id="IPR023195">
    <property type="entry name" value="Nict_dMeBzImd_PRibTrfase_N"/>
</dbReference>
<dbReference type="OrthoDB" id="9781491at2"/>
<evidence type="ECO:0000256" key="2">
    <source>
        <dbReference type="ARBA" id="ARBA00007110"/>
    </source>
</evidence>
<proteinExistence type="inferred from homology"/>
<dbReference type="GO" id="GO:0008939">
    <property type="term" value="F:nicotinate-nucleotide-dimethylbenzimidazole phosphoribosyltransferase activity"/>
    <property type="evidence" value="ECO:0007669"/>
    <property type="project" value="UniProtKB-EC"/>
</dbReference>
<name>A0A418Q7N2_9CORY</name>
<comment type="pathway">
    <text evidence="1">Nucleoside biosynthesis; alpha-ribazole biosynthesis; alpha-ribazole from 5,6-dimethylbenzimidazole: step 1/2.</text>
</comment>
<accession>A0A418Q7N2</accession>
<dbReference type="InterPro" id="IPR003200">
    <property type="entry name" value="Nict_dMeBzImd_PRibTrfase"/>
</dbReference>
<evidence type="ECO:0000256" key="1">
    <source>
        <dbReference type="ARBA" id="ARBA00005049"/>
    </source>
</evidence>
<dbReference type="UniPathway" id="UPA00061">
    <property type="reaction ID" value="UER00516"/>
</dbReference>
<evidence type="ECO:0000256" key="8">
    <source>
        <dbReference type="ARBA" id="ARBA00030686"/>
    </source>
</evidence>
<dbReference type="GO" id="GO:0009236">
    <property type="term" value="P:cobalamin biosynthetic process"/>
    <property type="evidence" value="ECO:0007669"/>
    <property type="project" value="UniProtKB-KW"/>
</dbReference>
<evidence type="ECO:0000256" key="4">
    <source>
        <dbReference type="ARBA" id="ARBA00015486"/>
    </source>
</evidence>
<keyword evidence="5" id="KW-0169">Cobalamin biosynthesis</keyword>
<keyword evidence="6 10" id="KW-0328">Glycosyltransferase</keyword>
<comment type="similarity">
    <text evidence="2">Belongs to the CobT family.</text>
</comment>
<evidence type="ECO:0000256" key="7">
    <source>
        <dbReference type="ARBA" id="ARBA00022679"/>
    </source>
</evidence>
<evidence type="ECO:0000256" key="6">
    <source>
        <dbReference type="ARBA" id="ARBA00022676"/>
    </source>
</evidence>
<dbReference type="RefSeq" id="WP_119664605.1">
    <property type="nucleotide sequence ID" value="NZ_QXJK01000004.1"/>
</dbReference>
<sequence>MTNPTFPPIVPPDDAARSRARELRAALPASLGTPPQSLGRLEDIGAWIAACQGEPAPRPLESARLLIISGDNPIASAIPEISALPQDYTSAVSASIRQGDAPIVDACRRVGTKLSLIDATTDQTLGAIDREDAMSADTYAELLKAGQQRADQEADSGTDVILLGDLGRGLTTVAAAMIGSVCGIEPVKIIGRRSGIGDEAWKAKCAAIRDAMYRVRDDRAVAERVLRRVGSANLVVAAGLLAQAAVRRTPVIFDGVGITAAALCAQMLAPGANAWWLAASVGDEPAHLPALRALGLTPVLDMKIGTGQGLGAVLALPMVQHAVEVYSASTSV</sequence>
<evidence type="ECO:0000256" key="3">
    <source>
        <dbReference type="ARBA" id="ARBA00011991"/>
    </source>
</evidence>
<protein>
    <recommendedName>
        <fullName evidence="4">Nicotinate-nucleotide--dimethylbenzimidazole phosphoribosyltransferase</fullName>
        <ecNumber evidence="3">2.4.2.21</ecNumber>
    </recommendedName>
    <alternativeName>
        <fullName evidence="8">N(1)-alpha-phosphoribosyltransferase</fullName>
    </alternativeName>
</protein>
<dbReference type="InterPro" id="IPR036087">
    <property type="entry name" value="Nict_dMeBzImd_PRibTrfase_sf"/>
</dbReference>
<evidence type="ECO:0000313" key="11">
    <source>
        <dbReference type="Proteomes" id="UP000285278"/>
    </source>
</evidence>
<dbReference type="Gene3D" id="1.10.1610.10">
    <property type="match status" value="1"/>
</dbReference>
<comment type="caution">
    <text evidence="10">The sequence shown here is derived from an EMBL/GenBank/DDBJ whole genome shotgun (WGS) entry which is preliminary data.</text>
</comment>
<dbReference type="PANTHER" id="PTHR43463:SF1">
    <property type="entry name" value="NICOTINATE-NUCLEOTIDE--DIMETHYLBENZIMIDAZOLE PHOSPHORIBOSYLTRANSFERASE"/>
    <property type="match status" value="1"/>
</dbReference>
<gene>
    <name evidence="10" type="ORF">D3M95_05050</name>
</gene>
<comment type="catalytic activity">
    <reaction evidence="9">
        <text>5,6-dimethylbenzimidazole + nicotinate beta-D-ribonucleotide = alpha-ribazole 5'-phosphate + nicotinate + H(+)</text>
        <dbReference type="Rhea" id="RHEA:11196"/>
        <dbReference type="ChEBI" id="CHEBI:15378"/>
        <dbReference type="ChEBI" id="CHEBI:15890"/>
        <dbReference type="ChEBI" id="CHEBI:32544"/>
        <dbReference type="ChEBI" id="CHEBI:57502"/>
        <dbReference type="ChEBI" id="CHEBI:57918"/>
        <dbReference type="EC" id="2.4.2.21"/>
    </reaction>
</comment>
<dbReference type="AlphaFoldDB" id="A0A418Q7N2"/>
<keyword evidence="7 10" id="KW-0808">Transferase</keyword>
<organism evidence="10 11">
    <name type="scientific">Corynebacterium falsenii</name>
    <dbReference type="NCBI Taxonomy" id="108486"/>
    <lineage>
        <taxon>Bacteria</taxon>
        <taxon>Bacillati</taxon>
        <taxon>Actinomycetota</taxon>
        <taxon>Actinomycetes</taxon>
        <taxon>Mycobacteriales</taxon>
        <taxon>Corynebacteriaceae</taxon>
        <taxon>Corynebacterium</taxon>
    </lineage>
</organism>
<evidence type="ECO:0000313" key="10">
    <source>
        <dbReference type="EMBL" id="RIX35232.1"/>
    </source>
</evidence>
<dbReference type="Gene3D" id="3.40.50.10210">
    <property type="match status" value="1"/>
</dbReference>
<dbReference type="STRING" id="1451189.CFAL_04205"/>
<evidence type="ECO:0000256" key="9">
    <source>
        <dbReference type="ARBA" id="ARBA00047340"/>
    </source>
</evidence>